<dbReference type="EMBL" id="WTXG01000008">
    <property type="protein sequence ID" value="KAI0303831.1"/>
    <property type="molecule type" value="Genomic_DNA"/>
</dbReference>
<evidence type="ECO:0000313" key="3">
    <source>
        <dbReference type="Proteomes" id="UP001203297"/>
    </source>
</evidence>
<proteinExistence type="predicted"/>
<feature type="compositionally biased region" description="Pro residues" evidence="1">
    <location>
        <begin position="45"/>
        <end position="55"/>
    </location>
</feature>
<accession>A0AAD4M8Y2</accession>
<feature type="region of interest" description="Disordered" evidence="1">
    <location>
        <begin position="34"/>
        <end position="55"/>
    </location>
</feature>
<sequence>MSSHHDLYCQPPTHAYTHDTPRQIAHMSAPALSAPTLVSTSRSHPLPPPCHPQQPLPPDIGVHANSQPLNPGSFPRSPTGCYVPPRFVPPPNTSQVPPTPDFKLKQRVRARISADAWVMGVIVSVLHICSKFTGRGYVVEFESVEGTGQYETREFSAQELNPY</sequence>
<evidence type="ECO:0000256" key="1">
    <source>
        <dbReference type="SAM" id="MobiDB-lite"/>
    </source>
</evidence>
<keyword evidence="3" id="KW-1185">Reference proteome</keyword>
<dbReference type="Proteomes" id="UP001203297">
    <property type="component" value="Unassembled WGS sequence"/>
</dbReference>
<dbReference type="AlphaFoldDB" id="A0AAD4M8Y2"/>
<reference evidence="2" key="1">
    <citation type="journal article" date="2022" name="New Phytol.">
        <title>Evolutionary transition to the ectomycorrhizal habit in the genomes of a hyperdiverse lineage of mushroom-forming fungi.</title>
        <authorList>
            <person name="Looney B."/>
            <person name="Miyauchi S."/>
            <person name="Morin E."/>
            <person name="Drula E."/>
            <person name="Courty P.E."/>
            <person name="Kohler A."/>
            <person name="Kuo A."/>
            <person name="LaButti K."/>
            <person name="Pangilinan J."/>
            <person name="Lipzen A."/>
            <person name="Riley R."/>
            <person name="Andreopoulos W."/>
            <person name="He G."/>
            <person name="Johnson J."/>
            <person name="Nolan M."/>
            <person name="Tritt A."/>
            <person name="Barry K.W."/>
            <person name="Grigoriev I.V."/>
            <person name="Nagy L.G."/>
            <person name="Hibbett D."/>
            <person name="Henrissat B."/>
            <person name="Matheny P.B."/>
            <person name="Labbe J."/>
            <person name="Martin F.M."/>
        </authorList>
    </citation>
    <scope>NUCLEOTIDE SEQUENCE</scope>
    <source>
        <strain evidence="2">BPL690</strain>
    </source>
</reference>
<organism evidence="2 3">
    <name type="scientific">Multifurca ochricompacta</name>
    <dbReference type="NCBI Taxonomy" id="376703"/>
    <lineage>
        <taxon>Eukaryota</taxon>
        <taxon>Fungi</taxon>
        <taxon>Dikarya</taxon>
        <taxon>Basidiomycota</taxon>
        <taxon>Agaricomycotina</taxon>
        <taxon>Agaricomycetes</taxon>
        <taxon>Russulales</taxon>
        <taxon>Russulaceae</taxon>
        <taxon>Multifurca</taxon>
    </lineage>
</organism>
<protein>
    <submittedName>
        <fullName evidence="2">Uncharacterized protein</fullName>
    </submittedName>
</protein>
<comment type="caution">
    <text evidence="2">The sequence shown here is derived from an EMBL/GenBank/DDBJ whole genome shotgun (WGS) entry which is preliminary data.</text>
</comment>
<evidence type="ECO:0000313" key="2">
    <source>
        <dbReference type="EMBL" id="KAI0303831.1"/>
    </source>
</evidence>
<name>A0AAD4M8Y2_9AGAM</name>
<gene>
    <name evidence="2" type="ORF">B0F90DRAFT_1709386</name>
</gene>